<feature type="compositionally biased region" description="Basic residues" evidence="1">
    <location>
        <begin position="14"/>
        <end position="23"/>
    </location>
</feature>
<keyword evidence="3" id="KW-1185">Reference proteome</keyword>
<dbReference type="AlphaFoldDB" id="A0A6G7IYH0"/>
<dbReference type="KEGG" id="mut:GVT53_02815"/>
<evidence type="ECO:0000313" key="3">
    <source>
        <dbReference type="Proteomes" id="UP000502928"/>
    </source>
</evidence>
<organism evidence="2 3">
    <name type="scientific">Flagellimonas oceani</name>
    <dbReference type="NCBI Taxonomy" id="2698672"/>
    <lineage>
        <taxon>Bacteria</taxon>
        <taxon>Pseudomonadati</taxon>
        <taxon>Bacteroidota</taxon>
        <taxon>Flavobacteriia</taxon>
        <taxon>Flavobacteriales</taxon>
        <taxon>Flavobacteriaceae</taxon>
        <taxon>Flagellimonas</taxon>
    </lineage>
</organism>
<name>A0A6G7IYH0_9FLAO</name>
<reference evidence="2 3" key="1">
    <citation type="submission" date="2020-02" db="EMBL/GenBank/DDBJ databases">
        <title>Complete genome of Muricauda sp. 501str8.</title>
        <authorList>
            <person name="Dong B."/>
            <person name="Zhu S."/>
            <person name="Yang J."/>
            <person name="Chen J."/>
        </authorList>
    </citation>
    <scope>NUCLEOTIDE SEQUENCE [LARGE SCALE GENOMIC DNA]</scope>
    <source>
        <strain evidence="2 3">501str8</strain>
    </source>
</reference>
<evidence type="ECO:0000313" key="2">
    <source>
        <dbReference type="EMBL" id="QII43653.1"/>
    </source>
</evidence>
<dbReference type="EMBL" id="CP049616">
    <property type="protein sequence ID" value="QII43653.1"/>
    <property type="molecule type" value="Genomic_DNA"/>
</dbReference>
<feature type="region of interest" description="Disordered" evidence="1">
    <location>
        <begin position="1"/>
        <end position="24"/>
    </location>
</feature>
<gene>
    <name evidence="2" type="ORF">GVT53_02815</name>
</gene>
<protein>
    <submittedName>
        <fullName evidence="2">Uncharacterized protein</fullName>
    </submittedName>
</protein>
<evidence type="ECO:0000256" key="1">
    <source>
        <dbReference type="SAM" id="MobiDB-lite"/>
    </source>
</evidence>
<sequence length="49" mass="5290">MFPITHWSGDAPKGPKKRNAKKQVGRETQLIAIGVLVYLATISEPTPGS</sequence>
<dbReference type="Proteomes" id="UP000502928">
    <property type="component" value="Chromosome"/>
</dbReference>
<proteinExistence type="predicted"/>
<accession>A0A6G7IYH0</accession>
<dbReference type="RefSeq" id="WP_166247322.1">
    <property type="nucleotide sequence ID" value="NZ_CP049616.1"/>
</dbReference>